<keyword evidence="2" id="KW-1185">Reference proteome</keyword>
<dbReference type="RefSeq" id="WP_208321366.1">
    <property type="nucleotide sequence ID" value="NZ_SOQX01000007.1"/>
</dbReference>
<evidence type="ECO:0000313" key="1">
    <source>
        <dbReference type="EMBL" id="TDX99636.1"/>
    </source>
</evidence>
<protein>
    <submittedName>
        <fullName evidence="1">Uncharacterized protein</fullName>
    </submittedName>
</protein>
<organism evidence="1 2">
    <name type="scientific">Thiohalophilus thiocyanatoxydans</name>
    <dbReference type="NCBI Taxonomy" id="381308"/>
    <lineage>
        <taxon>Bacteria</taxon>
        <taxon>Pseudomonadati</taxon>
        <taxon>Pseudomonadota</taxon>
        <taxon>Gammaproteobacteria</taxon>
        <taxon>Thiohalomonadales</taxon>
        <taxon>Thiohalophilaceae</taxon>
        <taxon>Thiohalophilus</taxon>
    </lineage>
</organism>
<proteinExistence type="predicted"/>
<evidence type="ECO:0000313" key="2">
    <source>
        <dbReference type="Proteomes" id="UP000294914"/>
    </source>
</evidence>
<comment type="caution">
    <text evidence="1">The sequence shown here is derived from an EMBL/GenBank/DDBJ whole genome shotgun (WGS) entry which is preliminary data.</text>
</comment>
<dbReference type="AlphaFoldDB" id="A0A4R8IQ21"/>
<name>A0A4R8IQ21_9GAMM</name>
<gene>
    <name evidence="1" type="ORF">EDC23_2421</name>
</gene>
<accession>A0A4R8IQ21</accession>
<reference evidence="1 2" key="1">
    <citation type="submission" date="2019-03" db="EMBL/GenBank/DDBJ databases">
        <title>Genomic Encyclopedia of Type Strains, Phase IV (KMG-IV): sequencing the most valuable type-strain genomes for metagenomic binning, comparative biology and taxonomic classification.</title>
        <authorList>
            <person name="Goeker M."/>
        </authorList>
    </citation>
    <scope>NUCLEOTIDE SEQUENCE [LARGE SCALE GENOMIC DNA]</scope>
    <source>
        <strain evidence="1 2">DSM 16326</strain>
    </source>
</reference>
<sequence>MPQNNITISAFGFDKRSIERLSQAISPKVRNIRLLDSVTDAQLFLLNLEAENMAEKYRDIVKDNQSIPAIGFCNTEADGWAIRSMKMPINTDELIDSIRKELPDVELDVPASAGISEDRVKKAMEAIETKIETKKVASKLNTKIEQDKSTFNRQREMIRKTDEMCFDLDRFLLGRAIEALDTSKQGHESALIKCWGHKSILIQPAKGEVLTNLSDNQIRSMAIAPLDDRLSSSVEVTYLDRAGVDSVAASISGQTRSMSVETFMWDLGLLTCKGRIPYDISTADRQYLRRWPNITRIKLTDDGLKIIAYWARNPCSLYEMSEKLELPLQEVFSIFTAAHAAGLADRARREADAVVEPVEVPKNEKRGLFGSLLSRLRNMDSEVA</sequence>
<dbReference type="Proteomes" id="UP000294914">
    <property type="component" value="Unassembled WGS sequence"/>
</dbReference>
<dbReference type="EMBL" id="SOQX01000007">
    <property type="protein sequence ID" value="TDX99636.1"/>
    <property type="molecule type" value="Genomic_DNA"/>
</dbReference>